<sequence length="132" mass="13595">MLAHYALLLGFAAAVSAAVSADAQYDLMYSLYTMRQLQGPDVKALWTSDAANASAQTLAAIVNAVHFEQSALPAVIGSGASQALVSFGSDISSALQQWSSDSATAKAIIQPNLTTTGLGNAGQYWVLVLSSA</sequence>
<evidence type="ECO:0000313" key="1">
    <source>
        <dbReference type="EMBL" id="KAJ2792560.1"/>
    </source>
</evidence>
<gene>
    <name evidence="1" type="ORF">GGI18_000296</name>
</gene>
<proteinExistence type="predicted"/>
<dbReference type="EMBL" id="JANBUK010000018">
    <property type="protein sequence ID" value="KAJ2792560.1"/>
    <property type="molecule type" value="Genomic_DNA"/>
</dbReference>
<keyword evidence="2" id="KW-1185">Reference proteome</keyword>
<dbReference type="Proteomes" id="UP001140066">
    <property type="component" value="Unassembled WGS sequence"/>
</dbReference>
<reference evidence="1" key="1">
    <citation type="submission" date="2022-07" db="EMBL/GenBank/DDBJ databases">
        <title>Phylogenomic reconstructions and comparative analyses of Kickxellomycotina fungi.</title>
        <authorList>
            <person name="Reynolds N.K."/>
            <person name="Stajich J.E."/>
            <person name="Barry K."/>
            <person name="Grigoriev I.V."/>
            <person name="Crous P."/>
            <person name="Smith M.E."/>
        </authorList>
    </citation>
    <scope>NUCLEOTIDE SEQUENCE</scope>
    <source>
        <strain evidence="1">BCRC 34191</strain>
    </source>
</reference>
<comment type="caution">
    <text evidence="1">The sequence shown here is derived from an EMBL/GenBank/DDBJ whole genome shotgun (WGS) entry which is preliminary data.</text>
</comment>
<accession>A0ACC1KP37</accession>
<organism evidence="1 2">
    <name type="scientific">Coemansia linderi</name>
    <dbReference type="NCBI Taxonomy" id="2663919"/>
    <lineage>
        <taxon>Eukaryota</taxon>
        <taxon>Fungi</taxon>
        <taxon>Fungi incertae sedis</taxon>
        <taxon>Zoopagomycota</taxon>
        <taxon>Kickxellomycotina</taxon>
        <taxon>Kickxellomycetes</taxon>
        <taxon>Kickxellales</taxon>
        <taxon>Kickxellaceae</taxon>
        <taxon>Coemansia</taxon>
    </lineage>
</organism>
<name>A0ACC1KP37_9FUNG</name>
<evidence type="ECO:0000313" key="2">
    <source>
        <dbReference type="Proteomes" id="UP001140066"/>
    </source>
</evidence>
<protein>
    <submittedName>
        <fullName evidence="1">Uncharacterized protein</fullName>
    </submittedName>
</protein>